<proteinExistence type="predicted"/>
<keyword evidence="1" id="KW-1133">Transmembrane helix</keyword>
<name>A0AAD1Y1A1_EUPCR</name>
<evidence type="ECO:0000256" key="1">
    <source>
        <dbReference type="SAM" id="Phobius"/>
    </source>
</evidence>
<protein>
    <submittedName>
        <fullName evidence="2">Uncharacterized protein</fullName>
    </submittedName>
</protein>
<sequence>MTKRKKWCFCGKLSVGIRVINLYGMLVTTIQLLWIVYRLFGDENSQERDGFSRIVSCRYSYLGFGYDVLCNFFKGQINMFTLSFGIVTVICGGTASVCGIYAWMKGFPFHDTERYFYIHFIVTIFYVINFIMVQIVLTEYPVVSIIAALVSAYLILGLNNLIWCFLCEVELKYRRHRETQARHIIVNETK</sequence>
<dbReference type="AlphaFoldDB" id="A0AAD1Y1A1"/>
<feature type="transmembrane region" description="Helical" evidence="1">
    <location>
        <begin position="82"/>
        <end position="103"/>
    </location>
</feature>
<keyword evidence="3" id="KW-1185">Reference proteome</keyword>
<feature type="transmembrane region" description="Helical" evidence="1">
    <location>
        <begin position="115"/>
        <end position="137"/>
    </location>
</feature>
<organism evidence="2 3">
    <name type="scientific">Euplotes crassus</name>
    <dbReference type="NCBI Taxonomy" id="5936"/>
    <lineage>
        <taxon>Eukaryota</taxon>
        <taxon>Sar</taxon>
        <taxon>Alveolata</taxon>
        <taxon>Ciliophora</taxon>
        <taxon>Intramacronucleata</taxon>
        <taxon>Spirotrichea</taxon>
        <taxon>Hypotrichia</taxon>
        <taxon>Euplotida</taxon>
        <taxon>Euplotidae</taxon>
        <taxon>Moneuplotes</taxon>
    </lineage>
</organism>
<evidence type="ECO:0000313" key="2">
    <source>
        <dbReference type="EMBL" id="CAI2381407.1"/>
    </source>
</evidence>
<keyword evidence="1" id="KW-0812">Transmembrane</keyword>
<gene>
    <name evidence="2" type="ORF">ECRASSUSDP1_LOCUS22862</name>
</gene>
<evidence type="ECO:0000313" key="3">
    <source>
        <dbReference type="Proteomes" id="UP001295684"/>
    </source>
</evidence>
<feature type="transmembrane region" description="Helical" evidence="1">
    <location>
        <begin position="20"/>
        <end position="40"/>
    </location>
</feature>
<reference evidence="2" key="1">
    <citation type="submission" date="2023-07" db="EMBL/GenBank/DDBJ databases">
        <authorList>
            <consortium name="AG Swart"/>
            <person name="Singh M."/>
            <person name="Singh A."/>
            <person name="Seah K."/>
            <person name="Emmerich C."/>
        </authorList>
    </citation>
    <scope>NUCLEOTIDE SEQUENCE</scope>
    <source>
        <strain evidence="2">DP1</strain>
    </source>
</reference>
<feature type="transmembrane region" description="Helical" evidence="1">
    <location>
        <begin position="143"/>
        <end position="167"/>
    </location>
</feature>
<keyword evidence="1" id="KW-0472">Membrane</keyword>
<comment type="caution">
    <text evidence="2">The sequence shown here is derived from an EMBL/GenBank/DDBJ whole genome shotgun (WGS) entry which is preliminary data.</text>
</comment>
<dbReference type="Proteomes" id="UP001295684">
    <property type="component" value="Unassembled WGS sequence"/>
</dbReference>
<dbReference type="EMBL" id="CAMPGE010023470">
    <property type="protein sequence ID" value="CAI2381407.1"/>
    <property type="molecule type" value="Genomic_DNA"/>
</dbReference>
<accession>A0AAD1Y1A1</accession>